<dbReference type="KEGG" id="vg:80539386"/>
<proteinExistence type="predicted"/>
<dbReference type="GeneID" id="80539386"/>
<accession>A0AAE7SY38</accession>
<reference evidence="1" key="1">
    <citation type="journal article" date="2020" name="Viruses">
        <title>Genome Analysis of a Novel Clade b Betabaculovirus Isolated from the Legume Pest Matsumuraeses phaseoli (Lepidoptera: Tortricidae).</title>
        <authorList>
            <person name="Shu R."/>
            <person name="Meng Q."/>
            <person name="Miao L."/>
            <person name="Liang H."/>
            <person name="Chen J."/>
            <person name="Xu Y."/>
            <person name="Cheng L."/>
            <person name="Jin W."/>
            <person name="Qin Q."/>
            <person name="Zhang H."/>
        </authorList>
    </citation>
    <scope>NUCLEOTIDE SEQUENCE</scope>
    <source>
        <strain evidence="1">IOZ01</strain>
    </source>
</reference>
<sequence length="144" mass="15669">MMFERAELMLGRDVSIELTLVARVVRAVLSVSTVSLRVVNWAVTSVSKVFTVVCKVETSAFTAWTASKTGVRSVAVPPLAKICWTSAKIACSKVWLFCSVCKICTRYSQRLFEPEPGGQGLEELCPGGIIQRGFVALHVLESAT</sequence>
<evidence type="ECO:0000313" key="1">
    <source>
        <dbReference type="EMBL" id="QOD39985.1"/>
    </source>
</evidence>
<evidence type="ECO:0000313" key="2">
    <source>
        <dbReference type="Proteomes" id="UP000829694"/>
    </source>
</evidence>
<dbReference type="Proteomes" id="UP000829694">
    <property type="component" value="Segment"/>
</dbReference>
<gene>
    <name evidence="1" type="primary">Maph22</name>
    <name evidence="1" type="ORF">H4Q86_022</name>
</gene>
<dbReference type="EMBL" id="MT844067">
    <property type="protein sequence ID" value="QOD39985.1"/>
    <property type="molecule type" value="Genomic_DNA"/>
</dbReference>
<name>A0AAE7SY38_9BBAC</name>
<dbReference type="RefSeq" id="YP_010800740.1">
    <property type="nucleotide sequence ID" value="NC_076905.1"/>
</dbReference>
<protein>
    <submittedName>
        <fullName evidence="1">Maph22</fullName>
    </submittedName>
</protein>
<keyword evidence="2" id="KW-1185">Reference proteome</keyword>
<organism evidence="1 2">
    <name type="scientific">Matsumuraeses phaseoli granulovirus</name>
    <dbReference type="NCBI Taxonomy" id="2760664"/>
    <lineage>
        <taxon>Viruses</taxon>
        <taxon>Viruses incertae sedis</taxon>
        <taxon>Naldaviricetes</taxon>
        <taxon>Lefavirales</taxon>
        <taxon>Baculoviridae</taxon>
        <taxon>Betabaculovirus</taxon>
        <taxon>Betabaculovirus maphaseoli</taxon>
    </lineage>
</organism>